<dbReference type="EMBL" id="QTJV01000001">
    <property type="protein sequence ID" value="RFM36535.1"/>
    <property type="molecule type" value="Genomic_DNA"/>
</dbReference>
<dbReference type="InterPro" id="IPR003593">
    <property type="entry name" value="AAA+_ATPase"/>
</dbReference>
<dbReference type="OrthoDB" id="9802264at2"/>
<protein>
    <submittedName>
        <fullName evidence="5">ABC transporter ATP-binding protein</fullName>
    </submittedName>
</protein>
<dbReference type="RefSeq" id="WP_116851857.1">
    <property type="nucleotide sequence ID" value="NZ_QTJV01000001.1"/>
</dbReference>
<dbReference type="Proteomes" id="UP000261174">
    <property type="component" value="Unassembled WGS sequence"/>
</dbReference>
<dbReference type="SMART" id="SM00382">
    <property type="entry name" value="AAA"/>
    <property type="match status" value="1"/>
</dbReference>
<dbReference type="InterPro" id="IPR027417">
    <property type="entry name" value="P-loop_NTPase"/>
</dbReference>
<dbReference type="AlphaFoldDB" id="A0A3E1P8L5"/>
<proteinExistence type="predicted"/>
<sequence>MSFLTVTGIRTQVNGEWVLKGIDFSQEKHQQIAIVGASGSGKSTLLKIVAGLMQTDEGEVRFEDKRVKGPLERLLPGEPGIAYLSQHYELRLNYRVEEVLEYANKMTEEEAAELYRICRIDHLMKRKTDQLSGGEKQRVAMARLLIGNPRLFLLDEPFSNLDYSHKQMLKTVIKDIGEKLDLTCLLVSHDPQDTLSWADEILVIKDGEIVQKGTPIDVYNHPVDEYTAGLFGPYNLVEAKVLELTGEKKVFVRPENLYFGYKAGIKGLVEEVNYMGSAYEIRVKLPGGTVLVRAVDVTPLPKKGNTVYIAIKPDSIWHL</sequence>
<evidence type="ECO:0000256" key="1">
    <source>
        <dbReference type="ARBA" id="ARBA00022448"/>
    </source>
</evidence>
<dbReference type="SUPFAM" id="SSF50331">
    <property type="entry name" value="MOP-like"/>
    <property type="match status" value="1"/>
</dbReference>
<accession>A0A3E1P8L5</accession>
<evidence type="ECO:0000256" key="3">
    <source>
        <dbReference type="ARBA" id="ARBA00022840"/>
    </source>
</evidence>
<comment type="caution">
    <text evidence="5">The sequence shown here is derived from an EMBL/GenBank/DDBJ whole genome shotgun (WGS) entry which is preliminary data.</text>
</comment>
<dbReference type="PROSITE" id="PS50893">
    <property type="entry name" value="ABC_TRANSPORTER_2"/>
    <property type="match status" value="1"/>
</dbReference>
<keyword evidence="6" id="KW-1185">Reference proteome</keyword>
<dbReference type="InterPro" id="IPR050093">
    <property type="entry name" value="ABC_SmlMolc_Importer"/>
</dbReference>
<reference evidence="5 6" key="1">
    <citation type="submission" date="2018-08" db="EMBL/GenBank/DDBJ databases">
        <title>Chitinophaga sp. K20C18050901, a novel bacterium isolated from forest soil.</title>
        <authorList>
            <person name="Wang C."/>
        </authorList>
    </citation>
    <scope>NUCLEOTIDE SEQUENCE [LARGE SCALE GENOMIC DNA]</scope>
    <source>
        <strain evidence="5 6">K20C18050901</strain>
    </source>
</reference>
<dbReference type="GO" id="GO:0016887">
    <property type="term" value="F:ATP hydrolysis activity"/>
    <property type="evidence" value="ECO:0007669"/>
    <property type="project" value="InterPro"/>
</dbReference>
<dbReference type="GO" id="GO:0005524">
    <property type="term" value="F:ATP binding"/>
    <property type="evidence" value="ECO:0007669"/>
    <property type="project" value="UniProtKB-KW"/>
</dbReference>
<feature type="domain" description="ABC transporter" evidence="4">
    <location>
        <begin position="4"/>
        <end position="231"/>
    </location>
</feature>
<dbReference type="InterPro" id="IPR008995">
    <property type="entry name" value="Mo/tungstate-bd_C_term_dom"/>
</dbReference>
<keyword evidence="1" id="KW-0813">Transport</keyword>
<evidence type="ECO:0000313" key="6">
    <source>
        <dbReference type="Proteomes" id="UP000261174"/>
    </source>
</evidence>
<dbReference type="SUPFAM" id="SSF52540">
    <property type="entry name" value="P-loop containing nucleoside triphosphate hydrolases"/>
    <property type="match status" value="1"/>
</dbReference>
<dbReference type="GO" id="GO:0022857">
    <property type="term" value="F:transmembrane transporter activity"/>
    <property type="evidence" value="ECO:0007669"/>
    <property type="project" value="InterPro"/>
</dbReference>
<name>A0A3E1P8L5_9BACT</name>
<gene>
    <name evidence="5" type="ORF">DXN04_03275</name>
</gene>
<keyword evidence="2" id="KW-0547">Nucleotide-binding</keyword>
<dbReference type="InterPro" id="IPR013611">
    <property type="entry name" value="Transp-assoc_OB_typ2"/>
</dbReference>
<dbReference type="PANTHER" id="PTHR42781:SF4">
    <property type="entry name" value="SPERMIDINE_PUTRESCINE IMPORT ATP-BINDING PROTEIN POTA"/>
    <property type="match status" value="1"/>
</dbReference>
<dbReference type="InterPro" id="IPR017871">
    <property type="entry name" value="ABC_transporter-like_CS"/>
</dbReference>
<evidence type="ECO:0000256" key="2">
    <source>
        <dbReference type="ARBA" id="ARBA00022741"/>
    </source>
</evidence>
<dbReference type="InterPro" id="IPR003439">
    <property type="entry name" value="ABC_transporter-like_ATP-bd"/>
</dbReference>
<dbReference type="PROSITE" id="PS00211">
    <property type="entry name" value="ABC_TRANSPORTER_1"/>
    <property type="match status" value="1"/>
</dbReference>
<dbReference type="GO" id="GO:0043190">
    <property type="term" value="C:ATP-binding cassette (ABC) transporter complex"/>
    <property type="evidence" value="ECO:0007669"/>
    <property type="project" value="InterPro"/>
</dbReference>
<keyword evidence="3 5" id="KW-0067">ATP-binding</keyword>
<dbReference type="Gene3D" id="3.40.50.300">
    <property type="entry name" value="P-loop containing nucleotide triphosphate hydrolases"/>
    <property type="match status" value="1"/>
</dbReference>
<organism evidence="5 6">
    <name type="scientific">Chitinophaga silvisoli</name>
    <dbReference type="NCBI Taxonomy" id="2291814"/>
    <lineage>
        <taxon>Bacteria</taxon>
        <taxon>Pseudomonadati</taxon>
        <taxon>Bacteroidota</taxon>
        <taxon>Chitinophagia</taxon>
        <taxon>Chitinophagales</taxon>
        <taxon>Chitinophagaceae</taxon>
        <taxon>Chitinophaga</taxon>
    </lineage>
</organism>
<dbReference type="PANTHER" id="PTHR42781">
    <property type="entry name" value="SPERMIDINE/PUTRESCINE IMPORT ATP-BINDING PROTEIN POTA"/>
    <property type="match status" value="1"/>
</dbReference>
<evidence type="ECO:0000313" key="5">
    <source>
        <dbReference type="EMBL" id="RFM36535.1"/>
    </source>
</evidence>
<dbReference type="Pfam" id="PF08402">
    <property type="entry name" value="TOBE_2"/>
    <property type="match status" value="1"/>
</dbReference>
<evidence type="ECO:0000259" key="4">
    <source>
        <dbReference type="PROSITE" id="PS50893"/>
    </source>
</evidence>
<dbReference type="Pfam" id="PF00005">
    <property type="entry name" value="ABC_tran"/>
    <property type="match status" value="1"/>
</dbReference>